<accession>A0A4U5MD07</accession>
<gene>
    <name evidence="1" type="ORF">L596_023233</name>
</gene>
<reference evidence="1 2" key="2">
    <citation type="journal article" date="2019" name="G3 (Bethesda)">
        <title>Hybrid Assembly of the Genome of the Entomopathogenic Nematode Steinernema carpocapsae Identifies the X-Chromosome.</title>
        <authorList>
            <person name="Serra L."/>
            <person name="Macchietto M."/>
            <person name="Macias-Munoz A."/>
            <person name="McGill C.J."/>
            <person name="Rodriguez I.M."/>
            <person name="Rodriguez B."/>
            <person name="Murad R."/>
            <person name="Mortazavi A."/>
        </authorList>
    </citation>
    <scope>NUCLEOTIDE SEQUENCE [LARGE SCALE GENOMIC DNA]</scope>
    <source>
        <strain evidence="1 2">ALL</strain>
    </source>
</reference>
<name>A0A4U5MD07_STECR</name>
<comment type="caution">
    <text evidence="1">The sequence shown here is derived from an EMBL/GenBank/DDBJ whole genome shotgun (WGS) entry which is preliminary data.</text>
</comment>
<evidence type="ECO:0000313" key="1">
    <source>
        <dbReference type="EMBL" id="TKR67017.1"/>
    </source>
</evidence>
<dbReference type="EMBL" id="AZBU02000008">
    <property type="protein sequence ID" value="TKR67017.1"/>
    <property type="molecule type" value="Genomic_DNA"/>
</dbReference>
<evidence type="ECO:0000313" key="2">
    <source>
        <dbReference type="Proteomes" id="UP000298663"/>
    </source>
</evidence>
<reference evidence="1 2" key="1">
    <citation type="journal article" date="2015" name="Genome Biol.">
        <title>Comparative genomics of Steinernema reveals deeply conserved gene regulatory networks.</title>
        <authorList>
            <person name="Dillman A.R."/>
            <person name="Macchietto M."/>
            <person name="Porter C.F."/>
            <person name="Rogers A."/>
            <person name="Williams B."/>
            <person name="Antoshechkin I."/>
            <person name="Lee M.M."/>
            <person name="Goodwin Z."/>
            <person name="Lu X."/>
            <person name="Lewis E.E."/>
            <person name="Goodrich-Blair H."/>
            <person name="Stock S.P."/>
            <person name="Adams B.J."/>
            <person name="Sternberg P.W."/>
            <person name="Mortazavi A."/>
        </authorList>
    </citation>
    <scope>NUCLEOTIDE SEQUENCE [LARGE SCALE GENOMIC DNA]</scope>
    <source>
        <strain evidence="1 2">ALL</strain>
    </source>
</reference>
<keyword evidence="2" id="KW-1185">Reference proteome</keyword>
<sequence length="105" mass="12480">MNKSKYGHHLSVTEILPVFAQDYPTLHRQIQAAIRVGEALKENMSYRSRSVFDFFTENLDQDLGNENEWFEEFERRVESLPQRNVEEIGELFYNVMLAFNEAKFE</sequence>
<dbReference type="Proteomes" id="UP000298663">
    <property type="component" value="Unassembled WGS sequence"/>
</dbReference>
<protein>
    <submittedName>
        <fullName evidence="1">Uncharacterized protein</fullName>
    </submittedName>
</protein>
<dbReference type="AlphaFoldDB" id="A0A4U5MD07"/>
<proteinExistence type="predicted"/>
<organism evidence="1 2">
    <name type="scientific">Steinernema carpocapsae</name>
    <name type="common">Entomopathogenic nematode</name>
    <dbReference type="NCBI Taxonomy" id="34508"/>
    <lineage>
        <taxon>Eukaryota</taxon>
        <taxon>Metazoa</taxon>
        <taxon>Ecdysozoa</taxon>
        <taxon>Nematoda</taxon>
        <taxon>Chromadorea</taxon>
        <taxon>Rhabditida</taxon>
        <taxon>Tylenchina</taxon>
        <taxon>Panagrolaimomorpha</taxon>
        <taxon>Strongyloidoidea</taxon>
        <taxon>Steinernematidae</taxon>
        <taxon>Steinernema</taxon>
    </lineage>
</organism>